<accession>A0A0F9WSJ3</accession>
<reference evidence="11 12" key="1">
    <citation type="journal article" date="2015" name="Environ. Microbiol.">
        <title>Genome analyses suggest the presence of polyploidy and recent human-driven expansions in eight global populations of the honeybee pathogen Nosema ceranae.</title>
        <authorList>
            <person name="Pelin A."/>
            <person name="Selman M."/>
            <person name="Aris-Brosou S."/>
            <person name="Farinelli L."/>
            <person name="Corradi N."/>
        </authorList>
    </citation>
    <scope>NUCLEOTIDE SEQUENCE [LARGE SCALE GENOMIC DNA]</scope>
    <source>
        <strain evidence="11 12">PA08 1199</strain>
    </source>
</reference>
<dbReference type="InterPro" id="IPR004308">
    <property type="entry name" value="GCS"/>
</dbReference>
<evidence type="ECO:0000256" key="10">
    <source>
        <dbReference type="RuleBase" id="RU367135"/>
    </source>
</evidence>
<dbReference type="PANTHER" id="PTHR11164:SF0">
    <property type="entry name" value="GLUTAMATE--CYSTEINE LIGASE CATALYTIC SUBUNIT"/>
    <property type="match status" value="1"/>
</dbReference>
<evidence type="ECO:0000256" key="9">
    <source>
        <dbReference type="ARBA" id="ARBA00032122"/>
    </source>
</evidence>
<dbReference type="SUPFAM" id="SSF55931">
    <property type="entry name" value="Glutamine synthetase/guanido kinase"/>
    <property type="match status" value="1"/>
</dbReference>
<dbReference type="PANTHER" id="PTHR11164">
    <property type="entry name" value="GLUTAMATE CYSTEINE LIGASE"/>
    <property type="match status" value="1"/>
</dbReference>
<dbReference type="Gene3D" id="1.10.8.960">
    <property type="match status" value="1"/>
</dbReference>
<dbReference type="EMBL" id="JPQZ01000011">
    <property type="protein sequence ID" value="KKO75833.1"/>
    <property type="molecule type" value="Genomic_DNA"/>
</dbReference>
<keyword evidence="5 10" id="KW-0317">Glutathione biosynthesis</keyword>
<comment type="catalytic activity">
    <reaction evidence="10">
        <text>L-cysteine + L-glutamate + ATP = gamma-L-glutamyl-L-cysteine + ADP + phosphate + H(+)</text>
        <dbReference type="Rhea" id="RHEA:13285"/>
        <dbReference type="ChEBI" id="CHEBI:15378"/>
        <dbReference type="ChEBI" id="CHEBI:29985"/>
        <dbReference type="ChEBI" id="CHEBI:30616"/>
        <dbReference type="ChEBI" id="CHEBI:35235"/>
        <dbReference type="ChEBI" id="CHEBI:43474"/>
        <dbReference type="ChEBI" id="CHEBI:58173"/>
        <dbReference type="ChEBI" id="CHEBI:456216"/>
        <dbReference type="EC" id="6.3.2.2"/>
    </reaction>
</comment>
<keyword evidence="7 10" id="KW-0067">ATP-binding</keyword>
<keyword evidence="12" id="KW-1185">Reference proteome</keyword>
<dbReference type="GeneID" id="36318662"/>
<dbReference type="RefSeq" id="XP_024331575.1">
    <property type="nucleotide sequence ID" value="XM_024473765.1"/>
</dbReference>
<dbReference type="VEuPathDB" id="MicrosporidiaDB:G9O61_00g014530"/>
<dbReference type="OrthoDB" id="7939818at2759"/>
<proteinExistence type="inferred from homology"/>
<dbReference type="GO" id="GO:0005524">
    <property type="term" value="F:ATP binding"/>
    <property type="evidence" value="ECO:0007669"/>
    <property type="project" value="UniProtKB-UniRule"/>
</dbReference>
<dbReference type="InterPro" id="IPR014746">
    <property type="entry name" value="Gln_synth/guanido_kin_cat_dom"/>
</dbReference>
<name>A0A0F9WSJ3_9MICR</name>
<comment type="similarity">
    <text evidence="2 10">Belongs to the glutamate--cysteine ligase type 3 family.</text>
</comment>
<keyword evidence="6 10" id="KW-0547">Nucleotide-binding</keyword>
<evidence type="ECO:0000256" key="2">
    <source>
        <dbReference type="ARBA" id="ARBA00008100"/>
    </source>
</evidence>
<keyword evidence="4 10" id="KW-0436">Ligase</keyword>
<dbReference type="Proteomes" id="UP000034350">
    <property type="component" value="Unassembled WGS sequence"/>
</dbReference>
<dbReference type="AlphaFoldDB" id="A0A0F9WSJ3"/>
<evidence type="ECO:0000313" key="11">
    <source>
        <dbReference type="EMBL" id="KKO75833.1"/>
    </source>
</evidence>
<dbReference type="VEuPathDB" id="MicrosporidiaDB:AAJ76_1100057370"/>
<protein>
    <recommendedName>
        <fullName evidence="3 10">Glutamate--cysteine ligase</fullName>
        <ecNumber evidence="3 10">6.3.2.2</ecNumber>
    </recommendedName>
    <alternativeName>
        <fullName evidence="9 10">Gamma-ECS</fullName>
    </alternativeName>
    <alternativeName>
        <fullName evidence="8 10">Gamma-glutamylcysteine synthetase</fullName>
    </alternativeName>
</protein>
<evidence type="ECO:0000313" key="12">
    <source>
        <dbReference type="Proteomes" id="UP000034350"/>
    </source>
</evidence>
<dbReference type="VEuPathDB" id="MicrosporidiaDB:NCER_101912"/>
<sequence length="585" mass="68775">MGLLRSGNILSWNKLKKTKEIIKNRGIDQFFTVYTRNKDNVTPKKAFGKELELITVIKTGNKYKLYCGSEKIISKVEDSSVEYARYMVEINNLIPYDDKTIKCVEDGIIKGISDIEKITEDNVSIIMMPCFPCMNFQYFYDLVPLTDDITLSLNFPDNAITQHKRFESFTKNIRNRRGKKPEGYIEVMDDINTKFDEYNKYIHIDSMGQGMGCCGLQVTMQGKTIAEARYVYDMMGILGPLLLRLTRGTPCANGKLLKTETRWEMLEMSVDCRKTEERGSECMYSNKYKEYPYSKKIPKSRCSPFDLFISNDARNLDKYNDTNPPIHVPIFNKLIKKGVDEKLSRHVASLFIRDPIVSYDETDESTFDDFENIQSSNWRSVRFKVPTESSDKDLRGWKVEVRPMEMQATPFENAAFIYFTYLTVQAILQYNLNFYIPVSKVDTNFIRANHFIRKASDYKFKLSEDEQKFWYRSNFDSNEEAQICEGTIKDIFIGSESEKGILYYIYKVIDENFFDHRDFLLEYIKFIEDKINNKYLSYGDWIRKFIINHTDYKQDSKISDKILQDLIERIINIRKENNLDYLKNI</sequence>
<dbReference type="GO" id="GO:0004357">
    <property type="term" value="F:glutamate-cysteine ligase activity"/>
    <property type="evidence" value="ECO:0007669"/>
    <property type="project" value="UniProtKB-UniRule"/>
</dbReference>
<comment type="caution">
    <text evidence="11">The sequence shown here is derived from an EMBL/GenBank/DDBJ whole genome shotgun (WGS) entry which is preliminary data.</text>
</comment>
<evidence type="ECO:0000256" key="3">
    <source>
        <dbReference type="ARBA" id="ARBA00012220"/>
    </source>
</evidence>
<dbReference type="Gene3D" id="3.30.590.50">
    <property type="match status" value="2"/>
</dbReference>
<dbReference type="UniPathway" id="UPA00142">
    <property type="reaction ID" value="UER00209"/>
</dbReference>
<evidence type="ECO:0000256" key="8">
    <source>
        <dbReference type="ARBA" id="ARBA00030585"/>
    </source>
</evidence>
<evidence type="ECO:0000256" key="5">
    <source>
        <dbReference type="ARBA" id="ARBA00022684"/>
    </source>
</evidence>
<dbReference type="GO" id="GO:0006750">
    <property type="term" value="P:glutathione biosynthetic process"/>
    <property type="evidence" value="ECO:0007669"/>
    <property type="project" value="UniProtKB-UniRule"/>
</dbReference>
<evidence type="ECO:0000256" key="7">
    <source>
        <dbReference type="ARBA" id="ARBA00022840"/>
    </source>
</evidence>
<comment type="pathway">
    <text evidence="1 10">Sulfur metabolism; glutathione biosynthesis; glutathione from L-cysteine and L-glutamate: step 1/2.</text>
</comment>
<dbReference type="Pfam" id="PF03074">
    <property type="entry name" value="GCS"/>
    <property type="match status" value="1"/>
</dbReference>
<evidence type="ECO:0000256" key="1">
    <source>
        <dbReference type="ARBA" id="ARBA00005006"/>
    </source>
</evidence>
<dbReference type="EC" id="6.3.2.2" evidence="3 10"/>
<evidence type="ECO:0000256" key="6">
    <source>
        <dbReference type="ARBA" id="ARBA00022741"/>
    </source>
</evidence>
<gene>
    <name evidence="11" type="ORF">AAJ76_1100057370</name>
</gene>
<evidence type="ECO:0000256" key="4">
    <source>
        <dbReference type="ARBA" id="ARBA00022598"/>
    </source>
</evidence>
<organism evidence="11 12">
    <name type="scientific">Vairimorpha ceranae</name>
    <dbReference type="NCBI Taxonomy" id="40302"/>
    <lineage>
        <taxon>Eukaryota</taxon>
        <taxon>Fungi</taxon>
        <taxon>Fungi incertae sedis</taxon>
        <taxon>Microsporidia</taxon>
        <taxon>Nosematidae</taxon>
        <taxon>Vairimorpha</taxon>
    </lineage>
</organism>